<dbReference type="InterPro" id="IPR051164">
    <property type="entry name" value="NmrA-like_oxidored"/>
</dbReference>
<keyword evidence="2" id="KW-0521">NADP</keyword>
<name>A0A098LEA4_9BACT</name>
<dbReference type="PANTHER" id="PTHR42748:SF7">
    <property type="entry name" value="NMRA LIKE REDOX SENSOR 1-RELATED"/>
    <property type="match status" value="1"/>
</dbReference>
<dbReference type="InterPro" id="IPR036291">
    <property type="entry name" value="NAD(P)-bd_dom_sf"/>
</dbReference>
<dbReference type="Gene3D" id="3.90.25.10">
    <property type="entry name" value="UDP-galactose 4-epimerase, domain 1"/>
    <property type="match status" value="1"/>
</dbReference>
<dbReference type="eggNOG" id="COG0702">
    <property type="taxonomic scope" value="Bacteria"/>
</dbReference>
<dbReference type="PANTHER" id="PTHR42748">
    <property type="entry name" value="NITROGEN METABOLITE REPRESSION PROTEIN NMRA FAMILY MEMBER"/>
    <property type="match status" value="1"/>
</dbReference>
<evidence type="ECO:0000259" key="3">
    <source>
        <dbReference type="Pfam" id="PF05368"/>
    </source>
</evidence>
<comment type="caution">
    <text evidence="4">The sequence shown here is derived from an EMBL/GenBank/DDBJ whole genome shotgun (WGS) entry which is preliminary data.</text>
</comment>
<evidence type="ECO:0000256" key="1">
    <source>
        <dbReference type="ARBA" id="ARBA00006328"/>
    </source>
</evidence>
<comment type="similarity">
    <text evidence="1">Belongs to the NmrA-type oxidoreductase family.</text>
</comment>
<dbReference type="AlphaFoldDB" id="A0A098LEA4"/>
<gene>
    <name evidence="4" type="ORF">MYP_1975</name>
</gene>
<dbReference type="SUPFAM" id="SSF51735">
    <property type="entry name" value="NAD(P)-binding Rossmann-fold domains"/>
    <property type="match status" value="1"/>
</dbReference>
<evidence type="ECO:0000256" key="2">
    <source>
        <dbReference type="ARBA" id="ARBA00022857"/>
    </source>
</evidence>
<feature type="domain" description="NmrA-like" evidence="3">
    <location>
        <begin position="8"/>
        <end position="253"/>
    </location>
</feature>
<dbReference type="OrthoDB" id="7211155at2"/>
<dbReference type="Pfam" id="PF05368">
    <property type="entry name" value="NmrA"/>
    <property type="match status" value="1"/>
</dbReference>
<dbReference type="Proteomes" id="UP000030185">
    <property type="component" value="Unassembled WGS sequence"/>
</dbReference>
<proteinExistence type="inferred from homology"/>
<sequence length="301" mass="33914">MAEKLFPNILVIGGTGTQGGNAARELLKHGHRVRVLARNPESLAAKRLEQLGAEIVQGDLREQATLVSAMKDVTALFSAQYSDPNDTSIELRNAYNMVHVAKETGVRQIIHTSVIGSNIFPRWKKSPLLSNLWEIKYEVEEYIRQGGFQYWTILHPSFFMENFAEPLSKYMAPELKQGKLFGVLHPETPIKLNCGEDTARFARGGFENPGKFNAKDINIASEELSMDQVATQLSEKLGRKITYEEVTVEEGVKRGLWEGTAQSHHWMNEVPGFGFDLNETLSFDIPLKSFEQWITENKSSI</sequence>
<dbReference type="InterPro" id="IPR008030">
    <property type="entry name" value="NmrA-like"/>
</dbReference>
<dbReference type="STRING" id="153721.MYP_1975"/>
<reference evidence="4 5" key="1">
    <citation type="submission" date="2014-09" db="EMBL/GenBank/DDBJ databases">
        <title>Sporocytophaga myxococcoides PG-01 genome sequencing.</title>
        <authorList>
            <person name="Liu L."/>
            <person name="Gao P.J."/>
            <person name="Chen G.J."/>
            <person name="Wang L.S."/>
        </authorList>
    </citation>
    <scope>NUCLEOTIDE SEQUENCE [LARGE SCALE GENOMIC DNA]</scope>
    <source>
        <strain evidence="4 5">PG-01</strain>
    </source>
</reference>
<dbReference type="RefSeq" id="WP_045462075.1">
    <property type="nucleotide sequence ID" value="NZ_BBLT01000003.1"/>
</dbReference>
<organism evidence="4 5">
    <name type="scientific">Sporocytophaga myxococcoides</name>
    <dbReference type="NCBI Taxonomy" id="153721"/>
    <lineage>
        <taxon>Bacteria</taxon>
        <taxon>Pseudomonadati</taxon>
        <taxon>Bacteroidota</taxon>
        <taxon>Cytophagia</taxon>
        <taxon>Cytophagales</taxon>
        <taxon>Cytophagaceae</taxon>
        <taxon>Sporocytophaga</taxon>
    </lineage>
</organism>
<evidence type="ECO:0000313" key="5">
    <source>
        <dbReference type="Proteomes" id="UP000030185"/>
    </source>
</evidence>
<dbReference type="CDD" id="cd05251">
    <property type="entry name" value="NmrA_like_SDR_a"/>
    <property type="match status" value="1"/>
</dbReference>
<evidence type="ECO:0000313" key="4">
    <source>
        <dbReference type="EMBL" id="GAL84747.1"/>
    </source>
</evidence>
<dbReference type="EMBL" id="BBLT01000003">
    <property type="protein sequence ID" value="GAL84747.1"/>
    <property type="molecule type" value="Genomic_DNA"/>
</dbReference>
<accession>A0A098LEA4</accession>
<protein>
    <submittedName>
        <fullName evidence="4">NmrA family protein</fullName>
    </submittedName>
</protein>
<keyword evidence="5" id="KW-1185">Reference proteome</keyword>
<dbReference type="Gene3D" id="3.40.50.720">
    <property type="entry name" value="NAD(P)-binding Rossmann-like Domain"/>
    <property type="match status" value="1"/>
</dbReference>